<dbReference type="Proteomes" id="UP001196980">
    <property type="component" value="Unassembled WGS sequence"/>
</dbReference>
<name>A0ABS6S592_9BACT</name>
<accession>A0ABS6S592</accession>
<evidence type="ECO:0000313" key="1">
    <source>
        <dbReference type="EMBL" id="MBV6343698.1"/>
    </source>
</evidence>
<proteinExistence type="predicted"/>
<reference evidence="1 2" key="1">
    <citation type="journal article" date="2020" name="J Geophys Res Biogeosci">
        <title>Magnetotaxis as an Adaptation to Enable Bacterial Shuttling of Microbial Sulfur and Sulfur Cycling Across Aquatic Oxic#Anoxic Interfaces.</title>
        <authorList>
            <person name="Li J."/>
            <person name="Liu P."/>
            <person name="Wang J."/>
            <person name="Roberts A.P."/>
            <person name="Pan Y."/>
        </authorList>
    </citation>
    <scope>NUCLEOTIDE SEQUENCE [LARGE SCALE GENOMIC DNA]</scope>
    <source>
        <strain evidence="1 2">MYR-1_YQ</strain>
    </source>
</reference>
<protein>
    <submittedName>
        <fullName evidence="1">Uncharacterized protein</fullName>
    </submittedName>
</protein>
<dbReference type="RefSeq" id="WP_218254311.1">
    <property type="nucleotide sequence ID" value="NZ_JABXWD010000747.1"/>
</dbReference>
<keyword evidence="2" id="KW-1185">Reference proteome</keyword>
<comment type="caution">
    <text evidence="1">The sequence shown here is derived from an EMBL/GenBank/DDBJ whole genome shotgun (WGS) entry which is preliminary data.</text>
</comment>
<sequence>MGVGQFSVAAATAVVDYDIADGQWWQQVGYNRFITGFGLKGSAAALDTKMRLLVDTVEIGQFYNTNTGCPNMDDVMPLGGNFVPAGTRIHMYVVDAPATNPINGVLTWTP</sequence>
<dbReference type="EMBL" id="JABXWD010000747">
    <property type="protein sequence ID" value="MBV6343698.1"/>
    <property type="molecule type" value="Genomic_DNA"/>
</dbReference>
<organism evidence="1 2">
    <name type="scientific">Candidatus Magnetobacterium casense</name>
    <dbReference type="NCBI Taxonomy" id="1455061"/>
    <lineage>
        <taxon>Bacteria</taxon>
        <taxon>Pseudomonadati</taxon>
        <taxon>Nitrospirota</taxon>
        <taxon>Thermodesulfovibrionia</taxon>
        <taxon>Thermodesulfovibrionales</taxon>
        <taxon>Candidatus Magnetobacteriaceae</taxon>
        <taxon>Candidatus Magnetobacterium</taxon>
    </lineage>
</organism>
<evidence type="ECO:0000313" key="2">
    <source>
        <dbReference type="Proteomes" id="UP001196980"/>
    </source>
</evidence>
<gene>
    <name evidence="1" type="ORF">HWQ67_19190</name>
</gene>